<dbReference type="AlphaFoldDB" id="A0A2T3KM19"/>
<protein>
    <submittedName>
        <fullName evidence="1">Uncharacterized protein</fullName>
    </submittedName>
</protein>
<evidence type="ECO:0000313" key="2">
    <source>
        <dbReference type="Proteomes" id="UP000241426"/>
    </source>
</evidence>
<proteinExistence type="predicted"/>
<dbReference type="RefSeq" id="WP_107289347.1">
    <property type="nucleotide sequence ID" value="NZ_PYNF01000003.1"/>
</dbReference>
<sequence length="104" mass="11793">MGLISVKSVAITKTPFDMTEKTIILDLEVPLTSMNKVLNQELKLIYRNGQWLAEISIDQIPLQDTPEAACERLSLWLQALSKGVKGKNIKHLRLGGLFKEKRFK</sequence>
<reference evidence="1 2" key="1">
    <citation type="submission" date="2018-01" db="EMBL/GenBank/DDBJ databases">
        <title>Whole genome sequencing of Histamine producing bacteria.</title>
        <authorList>
            <person name="Butler K."/>
        </authorList>
    </citation>
    <scope>NUCLEOTIDE SEQUENCE [LARGE SCALE GENOMIC DNA]</scope>
    <source>
        <strain evidence="1 2">FS-7.2</strain>
    </source>
</reference>
<accession>A0A2T3KM19</accession>
<organism evidence="1 2">
    <name type="scientific">Photobacterium kishitanii</name>
    <dbReference type="NCBI Taxonomy" id="318456"/>
    <lineage>
        <taxon>Bacteria</taxon>
        <taxon>Pseudomonadati</taxon>
        <taxon>Pseudomonadota</taxon>
        <taxon>Gammaproteobacteria</taxon>
        <taxon>Vibrionales</taxon>
        <taxon>Vibrionaceae</taxon>
        <taxon>Photobacterium</taxon>
    </lineage>
</organism>
<comment type="caution">
    <text evidence="1">The sequence shown here is derived from an EMBL/GenBank/DDBJ whole genome shotgun (WGS) entry which is preliminary data.</text>
</comment>
<evidence type="ECO:0000313" key="1">
    <source>
        <dbReference type="EMBL" id="PSV00717.1"/>
    </source>
</evidence>
<gene>
    <name evidence="1" type="ORF">C9J27_06130</name>
</gene>
<name>A0A2T3KM19_9GAMM</name>
<dbReference type="Proteomes" id="UP000241426">
    <property type="component" value="Unassembled WGS sequence"/>
</dbReference>
<dbReference type="EMBL" id="PYNF01000003">
    <property type="protein sequence ID" value="PSV00717.1"/>
    <property type="molecule type" value="Genomic_DNA"/>
</dbReference>